<dbReference type="InterPro" id="IPR050207">
    <property type="entry name" value="Trans_regulatory_Fis"/>
</dbReference>
<dbReference type="Gene3D" id="1.10.10.60">
    <property type="entry name" value="Homeodomain-like"/>
    <property type="match status" value="1"/>
</dbReference>
<proteinExistence type="predicted"/>
<accession>A0A1W1I3Q3</accession>
<dbReference type="PANTHER" id="PTHR47918">
    <property type="entry name" value="DNA-BINDING PROTEIN FIS"/>
    <property type="match status" value="1"/>
</dbReference>
<organism evidence="2 3">
    <name type="scientific">Nitrospira japonica</name>
    <dbReference type="NCBI Taxonomy" id="1325564"/>
    <lineage>
        <taxon>Bacteria</taxon>
        <taxon>Pseudomonadati</taxon>
        <taxon>Nitrospirota</taxon>
        <taxon>Nitrospiria</taxon>
        <taxon>Nitrospirales</taxon>
        <taxon>Nitrospiraceae</taxon>
        <taxon>Nitrospira</taxon>
    </lineage>
</organism>
<evidence type="ECO:0000313" key="3">
    <source>
        <dbReference type="Proteomes" id="UP000192042"/>
    </source>
</evidence>
<reference evidence="2 3" key="1">
    <citation type="submission" date="2017-03" db="EMBL/GenBank/DDBJ databases">
        <authorList>
            <person name="Afonso C.L."/>
            <person name="Miller P.J."/>
            <person name="Scott M.A."/>
            <person name="Spackman E."/>
            <person name="Goraichik I."/>
            <person name="Dimitrov K.M."/>
            <person name="Suarez D.L."/>
            <person name="Swayne D.E."/>
        </authorList>
    </citation>
    <scope>NUCLEOTIDE SEQUENCE [LARGE SCALE GENOMIC DNA]</scope>
    <source>
        <strain evidence="2">Genome sequencing of Nitrospira japonica strain NJ11</strain>
    </source>
</reference>
<dbReference type="EMBL" id="LT828648">
    <property type="protein sequence ID" value="SLM47630.1"/>
    <property type="molecule type" value="Genomic_DNA"/>
</dbReference>
<keyword evidence="3" id="KW-1185">Reference proteome</keyword>
<dbReference type="PRINTS" id="PR01590">
    <property type="entry name" value="HTHFIS"/>
</dbReference>
<evidence type="ECO:0000259" key="1">
    <source>
        <dbReference type="Pfam" id="PF02954"/>
    </source>
</evidence>
<evidence type="ECO:0000313" key="2">
    <source>
        <dbReference type="EMBL" id="SLM47630.1"/>
    </source>
</evidence>
<dbReference type="GO" id="GO:0043565">
    <property type="term" value="F:sequence-specific DNA binding"/>
    <property type="evidence" value="ECO:0007669"/>
    <property type="project" value="InterPro"/>
</dbReference>
<sequence>MTLSPSAFSVLLLSSDADIQTQFRQAFKDASVTTVRDAAALSKDSAKRIFDAVILEAKPGTHGVVPALPGHLDLTQALIITGTRSALRRVSKFMQTLNRSKHAAANGQAAPSLEDFIERKMGDFVKGMRNGSGRNLHPMLISAIERPLITRALQETKGNQIQAAELLGLNRNTLRKKIQELHIPVKRGRPARMRDA</sequence>
<dbReference type="AlphaFoldDB" id="A0A1W1I3Q3"/>
<dbReference type="InterPro" id="IPR009057">
    <property type="entry name" value="Homeodomain-like_sf"/>
</dbReference>
<dbReference type="Proteomes" id="UP000192042">
    <property type="component" value="Chromosome I"/>
</dbReference>
<dbReference type="PANTHER" id="PTHR47918:SF1">
    <property type="entry name" value="DNA-BINDING PROTEIN FIS"/>
    <property type="match status" value="1"/>
</dbReference>
<dbReference type="RefSeq" id="WP_080886134.1">
    <property type="nucleotide sequence ID" value="NZ_LT828648.1"/>
</dbReference>
<protein>
    <recommendedName>
        <fullName evidence="1">DNA binding HTH domain-containing protein</fullName>
    </recommendedName>
</protein>
<dbReference type="KEGG" id="nja:NSJP_1458"/>
<name>A0A1W1I3Q3_9BACT</name>
<dbReference type="OrthoDB" id="9802388at2"/>
<dbReference type="Pfam" id="PF02954">
    <property type="entry name" value="HTH_8"/>
    <property type="match status" value="1"/>
</dbReference>
<dbReference type="SUPFAM" id="SSF46689">
    <property type="entry name" value="Homeodomain-like"/>
    <property type="match status" value="1"/>
</dbReference>
<feature type="domain" description="DNA binding HTH" evidence="1">
    <location>
        <begin position="143"/>
        <end position="180"/>
    </location>
</feature>
<gene>
    <name evidence="2" type="ORF">NSJP_1458</name>
</gene>
<dbReference type="InterPro" id="IPR002197">
    <property type="entry name" value="HTH_Fis"/>
</dbReference>
<dbReference type="STRING" id="1325564.NSJP_1458"/>